<dbReference type="OrthoDB" id="10261408at2759"/>
<keyword evidence="3" id="KW-0805">Transcription regulation</keyword>
<evidence type="ECO:0000256" key="3">
    <source>
        <dbReference type="ARBA" id="ARBA00023015"/>
    </source>
</evidence>
<dbReference type="AlphaFoldDB" id="A0A9P0E9R7"/>
<evidence type="ECO:0000256" key="6">
    <source>
        <dbReference type="SAM" id="MobiDB-lite"/>
    </source>
</evidence>
<evidence type="ECO:0000313" key="9">
    <source>
        <dbReference type="Proteomes" id="UP000775872"/>
    </source>
</evidence>
<comment type="caution">
    <text evidence="8">The sequence shown here is derived from an EMBL/GenBank/DDBJ whole genome shotgun (WGS) entry which is preliminary data.</text>
</comment>
<keyword evidence="4" id="KW-0804">Transcription</keyword>
<dbReference type="SUPFAM" id="SSF57701">
    <property type="entry name" value="Zn2/Cys6 DNA-binding domain"/>
    <property type="match status" value="1"/>
</dbReference>
<dbReference type="Pfam" id="PF00172">
    <property type="entry name" value="Zn_clus"/>
    <property type="match status" value="1"/>
</dbReference>
<dbReference type="PROSITE" id="PS00463">
    <property type="entry name" value="ZN2_CY6_FUNGAL_1"/>
    <property type="match status" value="1"/>
</dbReference>
<keyword evidence="9" id="KW-1185">Reference proteome</keyword>
<organism evidence="8 9">
    <name type="scientific">Clonostachys solani</name>
    <dbReference type="NCBI Taxonomy" id="160281"/>
    <lineage>
        <taxon>Eukaryota</taxon>
        <taxon>Fungi</taxon>
        <taxon>Dikarya</taxon>
        <taxon>Ascomycota</taxon>
        <taxon>Pezizomycotina</taxon>
        <taxon>Sordariomycetes</taxon>
        <taxon>Hypocreomycetidae</taxon>
        <taxon>Hypocreales</taxon>
        <taxon>Bionectriaceae</taxon>
        <taxon>Clonostachys</taxon>
    </lineage>
</organism>
<dbReference type="EMBL" id="CABFOC020000029">
    <property type="protein sequence ID" value="CAH0047346.1"/>
    <property type="molecule type" value="Genomic_DNA"/>
</dbReference>
<keyword evidence="5" id="KW-0539">Nucleus</keyword>
<dbReference type="GO" id="GO:0000981">
    <property type="term" value="F:DNA-binding transcription factor activity, RNA polymerase II-specific"/>
    <property type="evidence" value="ECO:0007669"/>
    <property type="project" value="InterPro"/>
</dbReference>
<dbReference type="InterPro" id="IPR050815">
    <property type="entry name" value="TF_fung"/>
</dbReference>
<dbReference type="GO" id="GO:0003677">
    <property type="term" value="F:DNA binding"/>
    <property type="evidence" value="ECO:0007669"/>
    <property type="project" value="InterPro"/>
</dbReference>
<name>A0A9P0E9R7_9HYPO</name>
<dbReference type="GO" id="GO:0008270">
    <property type="term" value="F:zinc ion binding"/>
    <property type="evidence" value="ECO:0007669"/>
    <property type="project" value="InterPro"/>
</dbReference>
<dbReference type="PROSITE" id="PS50048">
    <property type="entry name" value="ZN2_CY6_FUNGAL_2"/>
    <property type="match status" value="1"/>
</dbReference>
<dbReference type="Proteomes" id="UP000775872">
    <property type="component" value="Unassembled WGS sequence"/>
</dbReference>
<keyword evidence="2" id="KW-0479">Metal-binding</keyword>
<evidence type="ECO:0000259" key="7">
    <source>
        <dbReference type="PROSITE" id="PS50048"/>
    </source>
</evidence>
<dbReference type="GO" id="GO:0006351">
    <property type="term" value="P:DNA-templated transcription"/>
    <property type="evidence" value="ECO:0007669"/>
    <property type="project" value="InterPro"/>
</dbReference>
<evidence type="ECO:0000313" key="8">
    <source>
        <dbReference type="EMBL" id="CAH0047346.1"/>
    </source>
</evidence>
<gene>
    <name evidence="8" type="ORF">CSOL1703_00017236</name>
</gene>
<dbReference type="CDD" id="cd00067">
    <property type="entry name" value="GAL4"/>
    <property type="match status" value="1"/>
</dbReference>
<dbReference type="InterPro" id="IPR001138">
    <property type="entry name" value="Zn2Cys6_DnaBD"/>
</dbReference>
<evidence type="ECO:0000256" key="4">
    <source>
        <dbReference type="ARBA" id="ARBA00023163"/>
    </source>
</evidence>
<dbReference type="Pfam" id="PF04082">
    <property type="entry name" value="Fungal_trans"/>
    <property type="match status" value="1"/>
</dbReference>
<sequence>TIGRARALADISSDTLARRTGPRMDTQKKSSRGRRTPQACATCRRRKTKCDGARPRCRHCTKRNVPCTWPWATEEEILSPLVVAESTAIGSPLVDESVPDTSIQDTAQAAQTVLPTFDSLRRIFDLFFQRHFVLDFCSFDYLPTWESQYSEKPFLVTSIVVLCAQYLTPEESWRGFRLRTGHDVRCHYLPLAESMARDTLTTPTESPKRETRSHVSSPIAAVANIQGNLVLALSELLADAGSSHWLYAGTAIRMAQIMRLNKEYHQRHTTREQEMRRRTFWACLLMDRCLAYLLSKPRTLGLTNVQVALPSTNLSVAYQEQTRGISLENLAAFDGFPSEVSLSSYFIKTVCLWSDMADNNICHKRFTDTRSPLDPQSHLARCSRAVQEWSFSLPSHLEWSTENYSTHGSLGQSRDFVSLHLLLRSALCIAHQCYLPQLDGCSLLLDCLDAAGLSLLHREPSLISICVSNAMALGEIVAQIWKSADGDGRLDLETTWLAGTCLPAANVFLWLQYATDEEFSTQDVREMAKYYFYTIRSIFSTLCGQWQIAHGWLATLRTMEATYRAAYLGEIPPDSEIEELSPSSLSSHNGEGSLNGFKPRPGDGCPPVTERSNLYDVLRMITTESTLEELQSVWMYLAGGWSEDLQNSLFGCL</sequence>
<dbReference type="CDD" id="cd12148">
    <property type="entry name" value="fungal_TF_MHR"/>
    <property type="match status" value="1"/>
</dbReference>
<feature type="compositionally biased region" description="Low complexity" evidence="6">
    <location>
        <begin position="580"/>
        <end position="596"/>
    </location>
</feature>
<dbReference type="PANTHER" id="PTHR47338:SF25">
    <property type="entry name" value="TRANSCRIPTION FACTOR"/>
    <property type="match status" value="1"/>
</dbReference>
<feature type="non-terminal residue" evidence="8">
    <location>
        <position position="1"/>
    </location>
</feature>
<evidence type="ECO:0000256" key="5">
    <source>
        <dbReference type="ARBA" id="ARBA00023242"/>
    </source>
</evidence>
<dbReference type="Gene3D" id="4.10.240.10">
    <property type="entry name" value="Zn(2)-C6 fungal-type DNA-binding domain"/>
    <property type="match status" value="1"/>
</dbReference>
<feature type="domain" description="Zn(2)-C6 fungal-type" evidence="7">
    <location>
        <begin position="39"/>
        <end position="69"/>
    </location>
</feature>
<feature type="region of interest" description="Disordered" evidence="6">
    <location>
        <begin position="578"/>
        <end position="602"/>
    </location>
</feature>
<feature type="region of interest" description="Disordered" evidence="6">
    <location>
        <begin position="1"/>
        <end position="38"/>
    </location>
</feature>
<protein>
    <recommendedName>
        <fullName evidence="7">Zn(2)-C6 fungal-type domain-containing protein</fullName>
    </recommendedName>
</protein>
<reference evidence="9" key="1">
    <citation type="submission" date="2019-06" db="EMBL/GenBank/DDBJ databases">
        <authorList>
            <person name="Broberg M."/>
        </authorList>
    </citation>
    <scope>NUCLEOTIDE SEQUENCE [LARGE SCALE GENOMIC DNA]</scope>
</reference>
<proteinExistence type="predicted"/>
<dbReference type="PANTHER" id="PTHR47338">
    <property type="entry name" value="ZN(II)2CYS6 TRANSCRIPTION FACTOR (EUROFUNG)-RELATED"/>
    <property type="match status" value="1"/>
</dbReference>
<reference evidence="8 9" key="2">
    <citation type="submission" date="2021-10" db="EMBL/GenBank/DDBJ databases">
        <authorList>
            <person name="Piombo E."/>
        </authorList>
    </citation>
    <scope>NUCLEOTIDE SEQUENCE [LARGE SCALE GENOMIC DNA]</scope>
</reference>
<comment type="subcellular location">
    <subcellularLocation>
        <location evidence="1">Nucleus</location>
    </subcellularLocation>
</comment>
<evidence type="ECO:0000256" key="2">
    <source>
        <dbReference type="ARBA" id="ARBA00022723"/>
    </source>
</evidence>
<dbReference type="GO" id="GO:0005634">
    <property type="term" value="C:nucleus"/>
    <property type="evidence" value="ECO:0007669"/>
    <property type="project" value="UniProtKB-SubCell"/>
</dbReference>
<evidence type="ECO:0000256" key="1">
    <source>
        <dbReference type="ARBA" id="ARBA00004123"/>
    </source>
</evidence>
<dbReference type="SMART" id="SM00066">
    <property type="entry name" value="GAL4"/>
    <property type="match status" value="1"/>
</dbReference>
<dbReference type="SMART" id="SM00906">
    <property type="entry name" value="Fungal_trans"/>
    <property type="match status" value="1"/>
</dbReference>
<accession>A0A9P0E9R7</accession>
<dbReference type="InterPro" id="IPR036864">
    <property type="entry name" value="Zn2-C6_fun-type_DNA-bd_sf"/>
</dbReference>
<dbReference type="InterPro" id="IPR007219">
    <property type="entry name" value="XnlR_reg_dom"/>
</dbReference>